<proteinExistence type="predicted"/>
<evidence type="ECO:0000313" key="4">
    <source>
        <dbReference type="Proteomes" id="UP001595645"/>
    </source>
</evidence>
<reference evidence="4" key="1">
    <citation type="journal article" date="2019" name="Int. J. Syst. Evol. Microbiol.">
        <title>The Global Catalogue of Microorganisms (GCM) 10K type strain sequencing project: providing services to taxonomists for standard genome sequencing and annotation.</title>
        <authorList>
            <consortium name="The Broad Institute Genomics Platform"/>
            <consortium name="The Broad Institute Genome Sequencing Center for Infectious Disease"/>
            <person name="Wu L."/>
            <person name="Ma J."/>
        </authorList>
    </citation>
    <scope>NUCLEOTIDE SEQUENCE [LARGE SCALE GENOMIC DNA]</scope>
    <source>
        <strain evidence="4">CGMCC 4.7676</strain>
    </source>
</reference>
<accession>A0ABV7PEY3</accession>
<evidence type="ECO:0008006" key="5">
    <source>
        <dbReference type="Google" id="ProtNLM"/>
    </source>
</evidence>
<evidence type="ECO:0000256" key="1">
    <source>
        <dbReference type="SAM" id="MobiDB-lite"/>
    </source>
</evidence>
<dbReference type="Proteomes" id="UP001595645">
    <property type="component" value="Unassembled WGS sequence"/>
</dbReference>
<keyword evidence="4" id="KW-1185">Reference proteome</keyword>
<feature type="compositionally biased region" description="Low complexity" evidence="1">
    <location>
        <begin position="52"/>
        <end position="65"/>
    </location>
</feature>
<sequence>MRAALSVPLLVILGCTACGTTTTSDARPSELTPSAETTRIPVGSVAPRTPGAQSVPSAVAPLSSAENPRPDGAPFTGPAAVGTEWLREWCALDWHEPMNANLDRAARYQTTAAAKADRRTGDNEDTYRSVREQQLSSGCDEVTAAASPEAPQSADVAYLVLSARRVNSAAGKAFETEQVRSVRRVLRQADGRWLVDTQVEAG</sequence>
<gene>
    <name evidence="3" type="ORF">ACFOSH_43465</name>
</gene>
<name>A0ABV7PEY3_9PSEU</name>
<dbReference type="RefSeq" id="WP_378247572.1">
    <property type="nucleotide sequence ID" value="NZ_JBHRWK010000160.1"/>
</dbReference>
<keyword evidence="2" id="KW-0732">Signal</keyword>
<dbReference type="EMBL" id="JBHRWK010000160">
    <property type="protein sequence ID" value="MFC3456322.1"/>
    <property type="molecule type" value="Genomic_DNA"/>
</dbReference>
<evidence type="ECO:0000256" key="2">
    <source>
        <dbReference type="SAM" id="SignalP"/>
    </source>
</evidence>
<feature type="signal peptide" evidence="2">
    <location>
        <begin position="1"/>
        <end position="17"/>
    </location>
</feature>
<feature type="compositionally biased region" description="Polar residues" evidence="1">
    <location>
        <begin position="22"/>
        <end position="37"/>
    </location>
</feature>
<protein>
    <recommendedName>
        <fullName evidence="5">Nuclear transport factor 2 family protein</fullName>
    </recommendedName>
</protein>
<comment type="caution">
    <text evidence="3">The sequence shown here is derived from an EMBL/GenBank/DDBJ whole genome shotgun (WGS) entry which is preliminary data.</text>
</comment>
<feature type="chain" id="PRO_5046870511" description="Nuclear transport factor 2 family protein" evidence="2">
    <location>
        <begin position="18"/>
        <end position="202"/>
    </location>
</feature>
<feature type="region of interest" description="Disordered" evidence="1">
    <location>
        <begin position="22"/>
        <end position="78"/>
    </location>
</feature>
<evidence type="ECO:0000313" key="3">
    <source>
        <dbReference type="EMBL" id="MFC3456322.1"/>
    </source>
</evidence>
<dbReference type="PROSITE" id="PS51257">
    <property type="entry name" value="PROKAR_LIPOPROTEIN"/>
    <property type="match status" value="1"/>
</dbReference>
<organism evidence="3 4">
    <name type="scientific">Amycolatopsis speibonae</name>
    <dbReference type="NCBI Taxonomy" id="1450224"/>
    <lineage>
        <taxon>Bacteria</taxon>
        <taxon>Bacillati</taxon>
        <taxon>Actinomycetota</taxon>
        <taxon>Actinomycetes</taxon>
        <taxon>Pseudonocardiales</taxon>
        <taxon>Pseudonocardiaceae</taxon>
        <taxon>Amycolatopsis</taxon>
    </lineage>
</organism>